<dbReference type="Pfam" id="PF00106">
    <property type="entry name" value="adh_short"/>
    <property type="match status" value="1"/>
</dbReference>
<proteinExistence type="inferred from homology"/>
<comment type="similarity">
    <text evidence="1">Belongs to the short-chain dehydrogenases/reductases (SDR) family.</text>
</comment>
<feature type="non-terminal residue" evidence="4">
    <location>
        <position position="1"/>
    </location>
</feature>
<evidence type="ECO:0000256" key="3">
    <source>
        <dbReference type="SAM" id="Phobius"/>
    </source>
</evidence>
<dbReference type="InterPro" id="IPR051019">
    <property type="entry name" value="VLCFA-Steroid_DH"/>
</dbReference>
<dbReference type="InterPro" id="IPR036291">
    <property type="entry name" value="NAD(P)-bd_dom_sf"/>
</dbReference>
<reference evidence="4 5" key="1">
    <citation type="submission" date="2015-09" db="EMBL/GenBank/DDBJ databases">
        <title>Draft genome of the parasitic nematode Teladorsagia circumcincta isolate WARC Sus (inbred).</title>
        <authorList>
            <person name="Mitreva M."/>
        </authorList>
    </citation>
    <scope>NUCLEOTIDE SEQUENCE [LARGE SCALE GENOMIC DNA]</scope>
    <source>
        <strain evidence="4 5">S</strain>
    </source>
</reference>
<keyword evidence="2" id="KW-0560">Oxidoreductase</keyword>
<dbReference type="EMBL" id="KZ360459">
    <property type="protein sequence ID" value="PIO58639.1"/>
    <property type="molecule type" value="Genomic_DNA"/>
</dbReference>
<keyword evidence="3" id="KW-0472">Membrane</keyword>
<dbReference type="AlphaFoldDB" id="A0A2G9TKX9"/>
<evidence type="ECO:0000256" key="2">
    <source>
        <dbReference type="ARBA" id="ARBA00023002"/>
    </source>
</evidence>
<dbReference type="GO" id="GO:0016491">
    <property type="term" value="F:oxidoreductase activity"/>
    <property type="evidence" value="ECO:0007669"/>
    <property type="project" value="UniProtKB-KW"/>
</dbReference>
<name>A0A2G9TKX9_TELCI</name>
<accession>A0A2G9TKX9</accession>
<dbReference type="GO" id="GO:0005783">
    <property type="term" value="C:endoplasmic reticulum"/>
    <property type="evidence" value="ECO:0007669"/>
    <property type="project" value="TreeGrafter"/>
</dbReference>
<dbReference type="PANTHER" id="PTHR43899">
    <property type="entry name" value="RH59310P"/>
    <property type="match status" value="1"/>
</dbReference>
<protein>
    <recommendedName>
        <fullName evidence="6">Oxidoreductase, short chain dehydrogenase/reductase family protein</fullName>
    </recommendedName>
</protein>
<evidence type="ECO:0000313" key="4">
    <source>
        <dbReference type="EMBL" id="PIO58639.1"/>
    </source>
</evidence>
<dbReference type="OrthoDB" id="5545019at2759"/>
<keyword evidence="5" id="KW-1185">Reference proteome</keyword>
<keyword evidence="3" id="KW-0812">Transmembrane</keyword>
<dbReference type="Gene3D" id="3.40.50.720">
    <property type="entry name" value="NAD(P)-binding Rossmann-like Domain"/>
    <property type="match status" value="1"/>
</dbReference>
<sequence length="134" mass="14582">LTYGCRVKTYLFDFSKDDFEQLREYIAEIDIGFVEIDIGFVVNSVGVGRENLERYGDNPEADRQILKVNALGAAEFLSMVLPPMERCGGGQIVVLSSSQGIKPIPLLAAYSAAKVVICGYASFFTLCGLVLSST</sequence>
<evidence type="ECO:0008006" key="6">
    <source>
        <dbReference type="Google" id="ProtNLM"/>
    </source>
</evidence>
<dbReference type="PANTHER" id="PTHR43899:SF13">
    <property type="entry name" value="RH59310P"/>
    <property type="match status" value="1"/>
</dbReference>
<feature type="transmembrane region" description="Helical" evidence="3">
    <location>
        <begin position="107"/>
        <end position="131"/>
    </location>
</feature>
<dbReference type="InterPro" id="IPR002347">
    <property type="entry name" value="SDR_fam"/>
</dbReference>
<keyword evidence="3" id="KW-1133">Transmembrane helix</keyword>
<dbReference type="Proteomes" id="UP000230423">
    <property type="component" value="Unassembled WGS sequence"/>
</dbReference>
<organism evidence="4 5">
    <name type="scientific">Teladorsagia circumcincta</name>
    <name type="common">Brown stomach worm</name>
    <name type="synonym">Ostertagia circumcincta</name>
    <dbReference type="NCBI Taxonomy" id="45464"/>
    <lineage>
        <taxon>Eukaryota</taxon>
        <taxon>Metazoa</taxon>
        <taxon>Ecdysozoa</taxon>
        <taxon>Nematoda</taxon>
        <taxon>Chromadorea</taxon>
        <taxon>Rhabditida</taxon>
        <taxon>Rhabditina</taxon>
        <taxon>Rhabditomorpha</taxon>
        <taxon>Strongyloidea</taxon>
        <taxon>Trichostrongylidae</taxon>
        <taxon>Teladorsagia</taxon>
    </lineage>
</organism>
<gene>
    <name evidence="4" type="ORF">TELCIR_19921</name>
</gene>
<dbReference type="SUPFAM" id="SSF51735">
    <property type="entry name" value="NAD(P)-binding Rossmann-fold domains"/>
    <property type="match status" value="1"/>
</dbReference>
<evidence type="ECO:0000313" key="5">
    <source>
        <dbReference type="Proteomes" id="UP000230423"/>
    </source>
</evidence>
<evidence type="ECO:0000256" key="1">
    <source>
        <dbReference type="ARBA" id="ARBA00006484"/>
    </source>
</evidence>